<dbReference type="EMBL" id="KN822104">
    <property type="protein sequence ID" value="KIM57184.1"/>
    <property type="molecule type" value="Genomic_DNA"/>
</dbReference>
<dbReference type="Pfam" id="PF00665">
    <property type="entry name" value="rve"/>
    <property type="match status" value="1"/>
</dbReference>
<dbReference type="Pfam" id="PF17921">
    <property type="entry name" value="Integrase_H2C2"/>
    <property type="match status" value="1"/>
</dbReference>
<dbReference type="AlphaFoldDB" id="A0A0C3DLS1"/>
<protein>
    <recommendedName>
        <fullName evidence="2">Integrase catalytic domain-containing protein</fullName>
    </recommendedName>
</protein>
<proteinExistence type="predicted"/>
<keyword evidence="4" id="KW-1185">Reference proteome</keyword>
<feature type="domain" description="Integrase catalytic" evidence="2">
    <location>
        <begin position="44"/>
        <end position="144"/>
    </location>
</feature>
<dbReference type="PANTHER" id="PTHR37984">
    <property type="entry name" value="PROTEIN CBG26694"/>
    <property type="match status" value="1"/>
</dbReference>
<keyword evidence="1" id="KW-0694">RNA-binding</keyword>
<reference evidence="3 4" key="1">
    <citation type="submission" date="2014-04" db="EMBL/GenBank/DDBJ databases">
        <authorList>
            <consortium name="DOE Joint Genome Institute"/>
            <person name="Kuo A."/>
            <person name="Kohler A."/>
            <person name="Nagy L.G."/>
            <person name="Floudas D."/>
            <person name="Copeland A."/>
            <person name="Barry K.W."/>
            <person name="Cichocki N."/>
            <person name="Veneault-Fourrey C."/>
            <person name="LaButti K."/>
            <person name="Lindquist E.A."/>
            <person name="Lipzen A."/>
            <person name="Lundell T."/>
            <person name="Morin E."/>
            <person name="Murat C."/>
            <person name="Sun H."/>
            <person name="Tunlid A."/>
            <person name="Henrissat B."/>
            <person name="Grigoriev I.V."/>
            <person name="Hibbett D.S."/>
            <person name="Martin F."/>
            <person name="Nordberg H.P."/>
            <person name="Cantor M.N."/>
            <person name="Hua S.X."/>
        </authorList>
    </citation>
    <scope>NUCLEOTIDE SEQUENCE [LARGE SCALE GENOMIC DNA]</scope>
    <source>
        <strain evidence="3 4">Foug A</strain>
    </source>
</reference>
<dbReference type="GO" id="GO:0003723">
    <property type="term" value="F:RNA binding"/>
    <property type="evidence" value="ECO:0007669"/>
    <property type="project" value="UniProtKB-KW"/>
</dbReference>
<dbReference type="Gene3D" id="3.30.420.10">
    <property type="entry name" value="Ribonuclease H-like superfamily/Ribonuclease H"/>
    <property type="match status" value="1"/>
</dbReference>
<dbReference type="SUPFAM" id="SSF53098">
    <property type="entry name" value="Ribonuclease H-like"/>
    <property type="match status" value="1"/>
</dbReference>
<name>A0A0C3DLS1_9AGAM</name>
<evidence type="ECO:0000313" key="3">
    <source>
        <dbReference type="EMBL" id="KIM57184.1"/>
    </source>
</evidence>
<organism evidence="3 4">
    <name type="scientific">Scleroderma citrinum Foug A</name>
    <dbReference type="NCBI Taxonomy" id="1036808"/>
    <lineage>
        <taxon>Eukaryota</taxon>
        <taxon>Fungi</taxon>
        <taxon>Dikarya</taxon>
        <taxon>Basidiomycota</taxon>
        <taxon>Agaricomycotina</taxon>
        <taxon>Agaricomycetes</taxon>
        <taxon>Agaricomycetidae</taxon>
        <taxon>Boletales</taxon>
        <taxon>Sclerodermatineae</taxon>
        <taxon>Sclerodermataceae</taxon>
        <taxon>Scleroderma</taxon>
    </lineage>
</organism>
<dbReference type="GO" id="GO:0015074">
    <property type="term" value="P:DNA integration"/>
    <property type="evidence" value="ECO:0007669"/>
    <property type="project" value="InterPro"/>
</dbReference>
<evidence type="ECO:0000256" key="1">
    <source>
        <dbReference type="ARBA" id="ARBA00022884"/>
    </source>
</evidence>
<accession>A0A0C3DLS1</accession>
<sequence length="144" mass="16732">LITDFHDTPVARHKGVKATYNGLRKHYIWNGMKEQIQTYVKHCQKCQQSKDVTMDFTEMPESLGYNYILVVVDRFSKEVVFVLCTKEETAYSTAELFRDHVWCQHGLPSTVVSDCRSVFASNFLGELYKLLCIKRKMSTAFHPQ</sequence>
<dbReference type="InterPro" id="IPR036397">
    <property type="entry name" value="RNaseH_sf"/>
</dbReference>
<dbReference type="GO" id="GO:0005634">
    <property type="term" value="C:nucleus"/>
    <property type="evidence" value="ECO:0007669"/>
    <property type="project" value="UniProtKB-ARBA"/>
</dbReference>
<feature type="non-terminal residue" evidence="3">
    <location>
        <position position="1"/>
    </location>
</feature>
<dbReference type="STRING" id="1036808.A0A0C3DLS1"/>
<dbReference type="OrthoDB" id="2273864at2759"/>
<evidence type="ECO:0000313" key="4">
    <source>
        <dbReference type="Proteomes" id="UP000053989"/>
    </source>
</evidence>
<dbReference type="PROSITE" id="PS50994">
    <property type="entry name" value="INTEGRASE"/>
    <property type="match status" value="1"/>
</dbReference>
<dbReference type="InterPro" id="IPR001584">
    <property type="entry name" value="Integrase_cat-core"/>
</dbReference>
<dbReference type="HOGENOM" id="CLU_000384_29_4_1"/>
<dbReference type="InParanoid" id="A0A0C3DLS1"/>
<dbReference type="InterPro" id="IPR050951">
    <property type="entry name" value="Retrovirus_Pol_polyprotein"/>
</dbReference>
<dbReference type="Gene3D" id="1.10.340.70">
    <property type="match status" value="1"/>
</dbReference>
<feature type="non-terminal residue" evidence="3">
    <location>
        <position position="144"/>
    </location>
</feature>
<reference evidence="4" key="2">
    <citation type="submission" date="2015-01" db="EMBL/GenBank/DDBJ databases">
        <title>Evolutionary Origins and Diversification of the Mycorrhizal Mutualists.</title>
        <authorList>
            <consortium name="DOE Joint Genome Institute"/>
            <consortium name="Mycorrhizal Genomics Consortium"/>
            <person name="Kohler A."/>
            <person name="Kuo A."/>
            <person name="Nagy L.G."/>
            <person name="Floudas D."/>
            <person name="Copeland A."/>
            <person name="Barry K.W."/>
            <person name="Cichocki N."/>
            <person name="Veneault-Fourrey C."/>
            <person name="LaButti K."/>
            <person name="Lindquist E.A."/>
            <person name="Lipzen A."/>
            <person name="Lundell T."/>
            <person name="Morin E."/>
            <person name="Murat C."/>
            <person name="Riley R."/>
            <person name="Ohm R."/>
            <person name="Sun H."/>
            <person name="Tunlid A."/>
            <person name="Henrissat B."/>
            <person name="Grigoriev I.V."/>
            <person name="Hibbett D.S."/>
            <person name="Martin F."/>
        </authorList>
    </citation>
    <scope>NUCLEOTIDE SEQUENCE [LARGE SCALE GENOMIC DNA]</scope>
    <source>
        <strain evidence="4">Foug A</strain>
    </source>
</reference>
<gene>
    <name evidence="3" type="ORF">SCLCIDRAFT_72288</name>
</gene>
<dbReference type="PANTHER" id="PTHR37984:SF5">
    <property type="entry name" value="PROTEIN NYNRIN-LIKE"/>
    <property type="match status" value="1"/>
</dbReference>
<dbReference type="Proteomes" id="UP000053989">
    <property type="component" value="Unassembled WGS sequence"/>
</dbReference>
<dbReference type="InterPro" id="IPR012337">
    <property type="entry name" value="RNaseH-like_sf"/>
</dbReference>
<evidence type="ECO:0000259" key="2">
    <source>
        <dbReference type="PROSITE" id="PS50994"/>
    </source>
</evidence>
<dbReference type="InterPro" id="IPR041588">
    <property type="entry name" value="Integrase_H2C2"/>
</dbReference>